<evidence type="ECO:0000256" key="1">
    <source>
        <dbReference type="SAM" id="Phobius"/>
    </source>
</evidence>
<keyword evidence="1" id="KW-1133">Transmembrane helix</keyword>
<keyword evidence="1" id="KW-0472">Membrane</keyword>
<dbReference type="EMBL" id="JBHSGA010000025">
    <property type="protein sequence ID" value="MFC4529084.1"/>
    <property type="molecule type" value="Genomic_DNA"/>
</dbReference>
<feature type="transmembrane region" description="Helical" evidence="1">
    <location>
        <begin position="21"/>
        <end position="44"/>
    </location>
</feature>
<feature type="transmembrane region" description="Helical" evidence="1">
    <location>
        <begin position="156"/>
        <end position="175"/>
    </location>
</feature>
<proteinExistence type="predicted"/>
<evidence type="ECO:0000313" key="3">
    <source>
        <dbReference type="Proteomes" id="UP001595961"/>
    </source>
</evidence>
<reference evidence="3" key="1">
    <citation type="journal article" date="2019" name="Int. J. Syst. Evol. Microbiol.">
        <title>The Global Catalogue of Microorganisms (GCM) 10K type strain sequencing project: providing services to taxonomists for standard genome sequencing and annotation.</title>
        <authorList>
            <consortium name="The Broad Institute Genomics Platform"/>
            <consortium name="The Broad Institute Genome Sequencing Center for Infectious Disease"/>
            <person name="Wu L."/>
            <person name="Ma J."/>
        </authorList>
    </citation>
    <scope>NUCLEOTIDE SEQUENCE [LARGE SCALE GENOMIC DNA]</scope>
    <source>
        <strain evidence="3">CCM 4481</strain>
    </source>
</reference>
<accession>A0ABV9C9C1</accession>
<name>A0ABV9C9C1_9GAMM</name>
<dbReference type="Pfam" id="PF06197">
    <property type="entry name" value="DUF998"/>
    <property type="match status" value="1"/>
</dbReference>
<feature type="transmembrane region" description="Helical" evidence="1">
    <location>
        <begin position="64"/>
        <end position="86"/>
    </location>
</feature>
<keyword evidence="1" id="KW-0812">Transmembrane</keyword>
<dbReference type="InterPro" id="IPR009339">
    <property type="entry name" value="DUF998"/>
</dbReference>
<protein>
    <submittedName>
        <fullName evidence="2">DUF998 domain-containing protein</fullName>
    </submittedName>
</protein>
<comment type="caution">
    <text evidence="2">The sequence shown here is derived from an EMBL/GenBank/DDBJ whole genome shotgun (WGS) entry which is preliminary data.</text>
</comment>
<feature type="transmembrane region" description="Helical" evidence="1">
    <location>
        <begin position="124"/>
        <end position="144"/>
    </location>
</feature>
<gene>
    <name evidence="2" type="ORF">ACFO5W_20735</name>
</gene>
<keyword evidence="3" id="KW-1185">Reference proteome</keyword>
<dbReference type="Proteomes" id="UP001595961">
    <property type="component" value="Unassembled WGS sequence"/>
</dbReference>
<sequence length="230" mass="25509">MSYSMSDAHKLGRKSYVSLRLRLFFGLVAALVLWCGFVLLPFAVPGYDSIRQTVSEIGQVGSPARVPFTATLCVVAICVLLFAWGLRDASRKLGRSSVAAYLTGFMAISSVGVGVFAYPHPLHGVFGLSEFVGYQAPWVLALTWRREKSIRGLVPFSWTMGALLWVSIIANLSVLDLHSWLWQFERPVYGIVQRSLFFTWCLWLAGISLMLVKSRIISEDTAQNALPATD</sequence>
<organism evidence="2 3">
    <name type="scientific">Dyella halodurans</name>
    <dbReference type="NCBI Taxonomy" id="1920171"/>
    <lineage>
        <taxon>Bacteria</taxon>
        <taxon>Pseudomonadati</taxon>
        <taxon>Pseudomonadota</taxon>
        <taxon>Gammaproteobacteria</taxon>
        <taxon>Lysobacterales</taxon>
        <taxon>Rhodanobacteraceae</taxon>
        <taxon>Dyella</taxon>
    </lineage>
</organism>
<feature type="transmembrane region" description="Helical" evidence="1">
    <location>
        <begin position="195"/>
        <end position="212"/>
    </location>
</feature>
<dbReference type="RefSeq" id="WP_266151506.1">
    <property type="nucleotide sequence ID" value="NZ_CP064028.1"/>
</dbReference>
<evidence type="ECO:0000313" key="2">
    <source>
        <dbReference type="EMBL" id="MFC4529084.1"/>
    </source>
</evidence>
<feature type="transmembrane region" description="Helical" evidence="1">
    <location>
        <begin position="98"/>
        <end position="118"/>
    </location>
</feature>